<comment type="similarity">
    <text evidence="1 10">Belongs to the class-I pyridine nucleotide-disulfide oxidoreductase family.</text>
</comment>
<evidence type="ECO:0000256" key="8">
    <source>
        <dbReference type="PIRSR" id="PIRSR000350-3"/>
    </source>
</evidence>
<keyword evidence="8" id="KW-0547">Nucleotide-binding</keyword>
<gene>
    <name evidence="13" type="ORF">GCM10010123_25420</name>
</gene>
<dbReference type="InterPro" id="IPR012999">
    <property type="entry name" value="Pyr_OxRdtase_I_AS"/>
</dbReference>
<reference evidence="13" key="1">
    <citation type="journal article" date="2014" name="Int. J. Syst. Evol. Microbiol.">
        <title>Complete genome sequence of Corynebacterium casei LMG S-19264T (=DSM 44701T), isolated from a smear-ripened cheese.</title>
        <authorList>
            <consortium name="US DOE Joint Genome Institute (JGI-PGF)"/>
            <person name="Walter F."/>
            <person name="Albersmeier A."/>
            <person name="Kalinowski J."/>
            <person name="Ruckert C."/>
        </authorList>
    </citation>
    <scope>NUCLEOTIDE SEQUENCE</scope>
    <source>
        <strain evidence="13">JCM 3090</strain>
    </source>
</reference>
<keyword evidence="3 8" id="KW-0274">FAD</keyword>
<keyword evidence="7 10" id="KW-0676">Redox-active center</keyword>
<dbReference type="InterPro" id="IPR023753">
    <property type="entry name" value="FAD/NAD-binding_dom"/>
</dbReference>
<evidence type="ECO:0000256" key="2">
    <source>
        <dbReference type="ARBA" id="ARBA00022630"/>
    </source>
</evidence>
<dbReference type="EMBL" id="BMQB01000005">
    <property type="protein sequence ID" value="GGJ94462.1"/>
    <property type="molecule type" value="Genomic_DNA"/>
</dbReference>
<dbReference type="GO" id="GO:0050660">
    <property type="term" value="F:flavin adenine dinucleotide binding"/>
    <property type="evidence" value="ECO:0007669"/>
    <property type="project" value="TreeGrafter"/>
</dbReference>
<comment type="cofactor">
    <cofactor evidence="8">
        <name>FAD</name>
        <dbReference type="ChEBI" id="CHEBI:57692"/>
    </cofactor>
    <text evidence="8">Binds 1 FAD per subunit.</text>
</comment>
<evidence type="ECO:0000259" key="11">
    <source>
        <dbReference type="Pfam" id="PF02852"/>
    </source>
</evidence>
<keyword evidence="6" id="KW-1015">Disulfide bond</keyword>
<feature type="binding site" evidence="8">
    <location>
        <position position="299"/>
    </location>
    <ligand>
        <name>FAD</name>
        <dbReference type="ChEBI" id="CHEBI:57692"/>
    </ligand>
</feature>
<feature type="domain" description="FAD/NAD(P)-binding" evidence="12">
    <location>
        <begin position="4"/>
        <end position="314"/>
    </location>
</feature>
<dbReference type="Proteomes" id="UP000649739">
    <property type="component" value="Unassembled WGS sequence"/>
</dbReference>
<dbReference type="PANTHER" id="PTHR43014">
    <property type="entry name" value="MERCURIC REDUCTASE"/>
    <property type="match status" value="1"/>
</dbReference>
<comment type="caution">
    <text evidence="13">The sequence shown here is derived from an EMBL/GenBank/DDBJ whole genome shotgun (WGS) entry which is preliminary data.</text>
</comment>
<dbReference type="PRINTS" id="PR00368">
    <property type="entry name" value="FADPNR"/>
</dbReference>
<evidence type="ECO:0000256" key="7">
    <source>
        <dbReference type="ARBA" id="ARBA00023284"/>
    </source>
</evidence>
<dbReference type="Pfam" id="PF07992">
    <property type="entry name" value="Pyr_redox_2"/>
    <property type="match status" value="1"/>
</dbReference>
<evidence type="ECO:0000256" key="10">
    <source>
        <dbReference type="RuleBase" id="RU003691"/>
    </source>
</evidence>
<reference evidence="13" key="2">
    <citation type="submission" date="2020-09" db="EMBL/GenBank/DDBJ databases">
        <authorList>
            <person name="Sun Q."/>
            <person name="Ohkuma M."/>
        </authorList>
    </citation>
    <scope>NUCLEOTIDE SEQUENCE</scope>
    <source>
        <strain evidence="13">JCM 3090</strain>
    </source>
</reference>
<dbReference type="Gene3D" id="3.50.50.60">
    <property type="entry name" value="FAD/NAD(P)-binding domain"/>
    <property type="match status" value="2"/>
</dbReference>
<dbReference type="AlphaFoldDB" id="A0A8J3B578"/>
<dbReference type="RefSeq" id="WP_189170338.1">
    <property type="nucleotide sequence ID" value="NZ_BMQB01000005.1"/>
</dbReference>
<keyword evidence="8" id="KW-0520">NAD</keyword>
<feature type="binding site" evidence="8">
    <location>
        <begin position="175"/>
        <end position="182"/>
    </location>
    <ligand>
        <name>NAD(+)</name>
        <dbReference type="ChEBI" id="CHEBI:57540"/>
    </ligand>
</feature>
<dbReference type="GO" id="GO:0016668">
    <property type="term" value="F:oxidoreductase activity, acting on a sulfur group of donors, NAD(P) as acceptor"/>
    <property type="evidence" value="ECO:0007669"/>
    <property type="project" value="InterPro"/>
</dbReference>
<feature type="binding site" evidence="8">
    <location>
        <position position="198"/>
    </location>
    <ligand>
        <name>NAD(+)</name>
        <dbReference type="ChEBI" id="CHEBI:57540"/>
    </ligand>
</feature>
<dbReference type="InterPro" id="IPR036188">
    <property type="entry name" value="FAD/NAD-bd_sf"/>
</dbReference>
<feature type="binding site" evidence="8">
    <location>
        <position position="261"/>
    </location>
    <ligand>
        <name>NAD(+)</name>
        <dbReference type="ChEBI" id="CHEBI:57540"/>
    </ligand>
</feature>
<keyword evidence="2 10" id="KW-0285">Flavoprotein</keyword>
<evidence type="ECO:0000256" key="9">
    <source>
        <dbReference type="PIRSR" id="PIRSR000350-4"/>
    </source>
</evidence>
<evidence type="ECO:0000313" key="13">
    <source>
        <dbReference type="EMBL" id="GGJ94462.1"/>
    </source>
</evidence>
<dbReference type="PANTHER" id="PTHR43014:SF2">
    <property type="entry name" value="MERCURIC REDUCTASE"/>
    <property type="match status" value="1"/>
</dbReference>
<evidence type="ECO:0000256" key="3">
    <source>
        <dbReference type="ARBA" id="ARBA00022827"/>
    </source>
</evidence>
<evidence type="ECO:0000256" key="6">
    <source>
        <dbReference type="ARBA" id="ARBA00023157"/>
    </source>
</evidence>
<dbReference type="PIRSF" id="PIRSF000350">
    <property type="entry name" value="Mercury_reductase_MerA"/>
    <property type="match status" value="1"/>
</dbReference>
<dbReference type="Gene3D" id="3.30.390.30">
    <property type="match status" value="1"/>
</dbReference>
<evidence type="ECO:0000259" key="12">
    <source>
        <dbReference type="Pfam" id="PF07992"/>
    </source>
</evidence>
<organism evidence="13 14">
    <name type="scientific">Pilimelia anulata</name>
    <dbReference type="NCBI Taxonomy" id="53371"/>
    <lineage>
        <taxon>Bacteria</taxon>
        <taxon>Bacillati</taxon>
        <taxon>Actinomycetota</taxon>
        <taxon>Actinomycetes</taxon>
        <taxon>Micromonosporales</taxon>
        <taxon>Micromonosporaceae</taxon>
        <taxon>Pilimelia</taxon>
    </lineage>
</organism>
<feature type="binding site" evidence="8">
    <location>
        <position position="49"/>
    </location>
    <ligand>
        <name>FAD</name>
        <dbReference type="ChEBI" id="CHEBI:57692"/>
    </ligand>
</feature>
<evidence type="ECO:0000256" key="1">
    <source>
        <dbReference type="ARBA" id="ARBA00007532"/>
    </source>
</evidence>
<feature type="disulfide bond" description="Redox-active" evidence="9">
    <location>
        <begin position="40"/>
        <end position="45"/>
    </location>
</feature>
<dbReference type="SUPFAM" id="SSF55424">
    <property type="entry name" value="FAD/NAD-linked reductases, dimerisation (C-terminal) domain"/>
    <property type="match status" value="1"/>
</dbReference>
<feature type="domain" description="Pyridine nucleotide-disulphide oxidoreductase dimerisation" evidence="11">
    <location>
        <begin position="334"/>
        <end position="443"/>
    </location>
</feature>
<proteinExistence type="inferred from homology"/>
<dbReference type="Pfam" id="PF02852">
    <property type="entry name" value="Pyr_redox_dim"/>
    <property type="match status" value="1"/>
</dbReference>
<dbReference type="InterPro" id="IPR004099">
    <property type="entry name" value="Pyr_nucl-diS_OxRdtase_dimer"/>
</dbReference>
<dbReference type="InterPro" id="IPR016156">
    <property type="entry name" value="FAD/NAD-linked_Rdtase_dimer_sf"/>
</dbReference>
<protein>
    <submittedName>
        <fullName evidence="13">Pyridine nucleotide-disulfide oxidoreductase</fullName>
    </submittedName>
</protein>
<dbReference type="InterPro" id="IPR001100">
    <property type="entry name" value="Pyr_nuc-diS_OxRdtase"/>
</dbReference>
<keyword evidence="4" id="KW-0521">NADP</keyword>
<accession>A0A8J3B578</accession>
<sequence length="449" mass="45945">MDADVVVVGLGPAGEELAAHLLRAGLRVVGVEAGRIGGECANWGCVPSKMMVRAGNALAEAERLPALAGRAEVTPDWARVADRIRTEVLPGGDDAAAVRAFEAKGGVFVRGRARLAGPGVVEVDGREYRAARGVVLATGTRAAIPPIDGLADTPHWTNHEATHADHPPASLAVLGGGAVGVELAQAYARFGTEVTVLESASTVLAGEEPAAALLVAEALARDGVRVRCGVSVDRVTHADGRFTLAADGRDVTAERLLVAAGRTYATAGLGLETVGLKTDGPVEVDGRLRAGERLWAIGDVTGKGAFTHVATYQAGIAAADLLGEPVPPAEYRAVPRVTFTDPEVGAVGLTAAAAAQQGVAVQVYRASVPESARGWLHHAGNSGTIVLVADADADVLVGATSVGPAGGEVLGLLTLAVHARVPLPELRRMIHAYPTFHRAVADALRDGPT</sequence>
<name>A0A8J3B578_9ACTN</name>
<dbReference type="GO" id="GO:0003955">
    <property type="term" value="F:NAD(P)H dehydrogenase (quinone) activity"/>
    <property type="evidence" value="ECO:0007669"/>
    <property type="project" value="TreeGrafter"/>
</dbReference>
<evidence type="ECO:0000256" key="5">
    <source>
        <dbReference type="ARBA" id="ARBA00023002"/>
    </source>
</evidence>
<evidence type="ECO:0000313" key="14">
    <source>
        <dbReference type="Proteomes" id="UP000649739"/>
    </source>
</evidence>
<evidence type="ECO:0000256" key="4">
    <source>
        <dbReference type="ARBA" id="ARBA00022857"/>
    </source>
</evidence>
<dbReference type="PRINTS" id="PR00411">
    <property type="entry name" value="PNDRDTASEI"/>
</dbReference>
<dbReference type="SUPFAM" id="SSF51905">
    <property type="entry name" value="FAD/NAD(P)-binding domain"/>
    <property type="match status" value="1"/>
</dbReference>
<dbReference type="PROSITE" id="PS00076">
    <property type="entry name" value="PYRIDINE_REDOX_1"/>
    <property type="match status" value="1"/>
</dbReference>
<keyword evidence="5 10" id="KW-0560">Oxidoreductase</keyword>
<keyword evidence="14" id="KW-1185">Reference proteome</keyword>